<dbReference type="GO" id="GO:0030288">
    <property type="term" value="C:outer membrane-bounded periplasmic space"/>
    <property type="evidence" value="ECO:0007669"/>
    <property type="project" value="TreeGrafter"/>
</dbReference>
<dbReference type="PANTHER" id="PTHR35869:SF1">
    <property type="entry name" value="OUTER-MEMBRANE LIPOPROTEIN CARRIER PROTEIN"/>
    <property type="match status" value="1"/>
</dbReference>
<dbReference type="OrthoDB" id="9787361at2"/>
<feature type="signal peptide" evidence="10">
    <location>
        <begin position="1"/>
        <end position="22"/>
    </location>
</feature>
<evidence type="ECO:0000256" key="6">
    <source>
        <dbReference type="ARBA" id="ARBA00022729"/>
    </source>
</evidence>
<reference evidence="11 12" key="1">
    <citation type="submission" date="2016-10" db="EMBL/GenBank/DDBJ databases">
        <authorList>
            <person name="de Groot N.N."/>
        </authorList>
    </citation>
    <scope>NUCLEOTIDE SEQUENCE [LARGE SCALE GENOMIC DNA]</scope>
    <source>
        <strain evidence="11 12">DSM 22012</strain>
    </source>
</reference>
<evidence type="ECO:0000313" key="11">
    <source>
        <dbReference type="EMBL" id="SEF79124.1"/>
    </source>
</evidence>
<keyword evidence="12" id="KW-1185">Reference proteome</keyword>
<dbReference type="PANTHER" id="PTHR35869">
    <property type="entry name" value="OUTER-MEMBRANE LIPOPROTEIN CARRIER PROTEIN"/>
    <property type="match status" value="1"/>
</dbReference>
<dbReference type="SUPFAM" id="SSF89392">
    <property type="entry name" value="Prokaryotic lipoproteins and lipoprotein localization factors"/>
    <property type="match status" value="1"/>
</dbReference>
<evidence type="ECO:0000256" key="10">
    <source>
        <dbReference type="HAMAP-Rule" id="MF_00240"/>
    </source>
</evidence>
<organism evidence="11 12">
    <name type="scientific">Marinobacterium lutimaris</name>
    <dbReference type="NCBI Taxonomy" id="568106"/>
    <lineage>
        <taxon>Bacteria</taxon>
        <taxon>Pseudomonadati</taxon>
        <taxon>Pseudomonadota</taxon>
        <taxon>Gammaproteobacteria</taxon>
        <taxon>Oceanospirillales</taxon>
        <taxon>Oceanospirillaceae</taxon>
        <taxon>Marinobacterium</taxon>
    </lineage>
</organism>
<dbReference type="InterPro" id="IPR004564">
    <property type="entry name" value="OM_lipoprot_carrier_LolA-like"/>
</dbReference>
<keyword evidence="5 10" id="KW-0813">Transport</keyword>
<dbReference type="RefSeq" id="WP_104001511.1">
    <property type="nucleotide sequence ID" value="NZ_FNVQ01000001.1"/>
</dbReference>
<evidence type="ECO:0000256" key="4">
    <source>
        <dbReference type="ARBA" id="ARBA00014035"/>
    </source>
</evidence>
<dbReference type="Proteomes" id="UP000236745">
    <property type="component" value="Unassembled WGS sequence"/>
</dbReference>
<keyword evidence="8 10" id="KW-0653">Protein transport</keyword>
<protein>
    <recommendedName>
        <fullName evidence="4 10">Outer-membrane lipoprotein carrier protein</fullName>
    </recommendedName>
</protein>
<dbReference type="InterPro" id="IPR029046">
    <property type="entry name" value="LolA/LolB/LppX"/>
</dbReference>
<evidence type="ECO:0000256" key="8">
    <source>
        <dbReference type="ARBA" id="ARBA00022927"/>
    </source>
</evidence>
<keyword evidence="9 10" id="KW-0143">Chaperone</keyword>
<evidence type="ECO:0000256" key="7">
    <source>
        <dbReference type="ARBA" id="ARBA00022764"/>
    </source>
</evidence>
<evidence type="ECO:0000256" key="5">
    <source>
        <dbReference type="ARBA" id="ARBA00022448"/>
    </source>
</evidence>
<dbReference type="Pfam" id="PF03548">
    <property type="entry name" value="LolA"/>
    <property type="match status" value="1"/>
</dbReference>
<dbReference type="GO" id="GO:0044874">
    <property type="term" value="P:lipoprotein localization to outer membrane"/>
    <property type="evidence" value="ECO:0007669"/>
    <property type="project" value="UniProtKB-UniRule"/>
</dbReference>
<evidence type="ECO:0000256" key="3">
    <source>
        <dbReference type="ARBA" id="ARBA00011245"/>
    </source>
</evidence>
<name>A0A1H5UVY9_9GAMM</name>
<evidence type="ECO:0000313" key="12">
    <source>
        <dbReference type="Proteomes" id="UP000236745"/>
    </source>
</evidence>
<evidence type="ECO:0000256" key="2">
    <source>
        <dbReference type="ARBA" id="ARBA00007615"/>
    </source>
</evidence>
<keyword evidence="7 10" id="KW-0574">Periplasm</keyword>
<dbReference type="HAMAP" id="MF_00240">
    <property type="entry name" value="LolA"/>
    <property type="match status" value="1"/>
</dbReference>
<comment type="function">
    <text evidence="10">Participates in the translocation of lipoproteins from the inner membrane to the outer membrane. Only forms a complex with a lipoprotein if the residue after the N-terminal Cys is not an aspartate (The Asp acts as a targeting signal to indicate that the lipoprotein should stay in the inner membrane).</text>
</comment>
<comment type="subcellular location">
    <subcellularLocation>
        <location evidence="1 10">Periplasm</location>
    </subcellularLocation>
</comment>
<keyword evidence="11" id="KW-0449">Lipoprotein</keyword>
<dbReference type="CDD" id="cd16325">
    <property type="entry name" value="LolA"/>
    <property type="match status" value="1"/>
</dbReference>
<evidence type="ECO:0000256" key="1">
    <source>
        <dbReference type="ARBA" id="ARBA00004418"/>
    </source>
</evidence>
<proteinExistence type="inferred from homology"/>
<evidence type="ECO:0000256" key="9">
    <source>
        <dbReference type="ARBA" id="ARBA00023186"/>
    </source>
</evidence>
<dbReference type="Gene3D" id="2.50.20.10">
    <property type="entry name" value="Lipoprotein localisation LolA/LolB/LppX"/>
    <property type="match status" value="1"/>
</dbReference>
<gene>
    <name evidence="10" type="primary">lolA</name>
    <name evidence="11" type="ORF">SAMN05444390_101528</name>
</gene>
<dbReference type="EMBL" id="FNVQ01000001">
    <property type="protein sequence ID" value="SEF79124.1"/>
    <property type="molecule type" value="Genomic_DNA"/>
</dbReference>
<feature type="chain" id="PRO_5009356421" description="Outer-membrane lipoprotein carrier protein" evidence="10">
    <location>
        <begin position="23"/>
        <end position="210"/>
    </location>
</feature>
<accession>A0A1H5UVY9</accession>
<comment type="subunit">
    <text evidence="3 10">Monomer.</text>
</comment>
<sequence length="210" mass="23501" precursor="true">MPTYLKGAMISALFSISTALHASAVDRLSDLLTRHDGIQADFEQYTVSEEGGRQEHSSGEFVLERPARFDWHTELPFEQRIVSDGEYIWIYDPDLEQVTRKSADNQVGSAPAMILSGNIEALEEQFDVRQIDDAPDREVFELVPQEADSGFVRIRLLFSGELLTELLLEDSLGQRTSIMLDDIKVDPAVDESRFNFVPPDGVDVILDPGA</sequence>
<dbReference type="GO" id="GO:0042953">
    <property type="term" value="P:lipoprotein transport"/>
    <property type="evidence" value="ECO:0007669"/>
    <property type="project" value="InterPro"/>
</dbReference>
<keyword evidence="6 10" id="KW-0732">Signal</keyword>
<dbReference type="InterPro" id="IPR018323">
    <property type="entry name" value="OM_lipoprot_carrier_LolA_Pbac"/>
</dbReference>
<comment type="similarity">
    <text evidence="2 10">Belongs to the LolA family.</text>
</comment>
<dbReference type="AlphaFoldDB" id="A0A1H5UVY9"/>
<dbReference type="NCBIfam" id="TIGR00547">
    <property type="entry name" value="lolA"/>
    <property type="match status" value="1"/>
</dbReference>